<evidence type="ECO:0000256" key="5">
    <source>
        <dbReference type="ARBA" id="ARBA00022448"/>
    </source>
</evidence>
<reference evidence="15" key="1">
    <citation type="submission" date="2015-10" db="EMBL/GenBank/DDBJ databases">
        <title>Comparative mt genomics of the Tipuloidea (Diptera: Nematocera: Tipulomorpha) and its implications for the phylogeny of the Tipulomorpha.</title>
        <authorList>
            <person name="Zhang X."/>
            <person name="Kang Z."/>
            <person name="Mao M."/>
            <person name="Li X."/>
            <person name="Nakamura T."/>
            <person name="de Jong H."/>
            <person name="Wang M."/>
            <person name="Yang D."/>
        </authorList>
    </citation>
    <scope>NUCLEOTIDE SEQUENCE</scope>
</reference>
<evidence type="ECO:0000256" key="1">
    <source>
        <dbReference type="ARBA" id="ARBA00003257"/>
    </source>
</evidence>
<keyword evidence="5" id="KW-0813">Transport</keyword>
<comment type="catalytic activity">
    <reaction evidence="13">
        <text>a ubiquinone + NADH + 5 H(+)(in) = a ubiquinol + NAD(+) + 4 H(+)(out)</text>
        <dbReference type="Rhea" id="RHEA:29091"/>
        <dbReference type="Rhea" id="RHEA-COMP:9565"/>
        <dbReference type="Rhea" id="RHEA-COMP:9566"/>
        <dbReference type="ChEBI" id="CHEBI:15378"/>
        <dbReference type="ChEBI" id="CHEBI:16389"/>
        <dbReference type="ChEBI" id="CHEBI:17976"/>
        <dbReference type="ChEBI" id="CHEBI:57540"/>
        <dbReference type="ChEBI" id="CHEBI:57945"/>
        <dbReference type="EC" id="7.1.1.2"/>
    </reaction>
</comment>
<dbReference type="GO" id="GO:0008137">
    <property type="term" value="F:NADH dehydrogenase (ubiquinone) activity"/>
    <property type="evidence" value="ECO:0007669"/>
    <property type="project" value="UniProtKB-EC"/>
</dbReference>
<dbReference type="InterPro" id="IPR001694">
    <property type="entry name" value="NADH_UbQ_OxRdtase_su1/FPO"/>
</dbReference>
<feature type="transmembrane region" description="Helical" evidence="14">
    <location>
        <begin position="7"/>
        <end position="30"/>
    </location>
</feature>
<dbReference type="CTD" id="4535"/>
<evidence type="ECO:0000256" key="2">
    <source>
        <dbReference type="ARBA" id="ARBA00004448"/>
    </source>
</evidence>
<evidence type="ECO:0000256" key="7">
    <source>
        <dbReference type="ARBA" id="ARBA00022792"/>
    </source>
</evidence>
<organism evidence="15">
    <name type="scientific">Symplecta hybrida</name>
    <dbReference type="NCBI Taxonomy" id="1807361"/>
    <lineage>
        <taxon>Eukaryota</taxon>
        <taxon>Metazoa</taxon>
        <taxon>Ecdysozoa</taxon>
        <taxon>Arthropoda</taxon>
        <taxon>Hexapoda</taxon>
        <taxon>Insecta</taxon>
        <taxon>Pterygota</taxon>
        <taxon>Neoptera</taxon>
        <taxon>Endopterygota</taxon>
        <taxon>Diptera</taxon>
        <taxon>Nematocera</taxon>
        <taxon>Tipuloidea</taxon>
        <taxon>Symplecta</taxon>
    </lineage>
</organism>
<proteinExistence type="inferred from homology"/>
<sequence length="316" mass="36226">MLIMELLLPFIGSLLLIICVMISVAFLTLLERKVLGYIQIRKGPNKVGLMGIPQPFCDAIKLFTKEQTYPVVSNYFPYYFSPVFSLFLSLLIWLCAPYLIKLFSFNLGALFFLCCTSLGVYTVMIAGWSSNSNYALLGGLRAVAQTISYEVSLALILLSLIFLVGDYNLMNFFVYQKYLWFIIFMFPLAMVWFASSLAETNRTPFDFAEGESELVSGFNVEYGSGGFALIFLAEYASILFMSFLFVVLFLGSDINSIMFFVKLMLISFMFIWVRGTLPRFRYDKLMYLAWKSFLPFSLNYLIFFICLKILILSMLL</sequence>
<dbReference type="PROSITE" id="PS00667">
    <property type="entry name" value="COMPLEX1_ND1_1"/>
    <property type="match status" value="1"/>
</dbReference>
<evidence type="ECO:0000256" key="8">
    <source>
        <dbReference type="ARBA" id="ARBA00022989"/>
    </source>
</evidence>
<comment type="similarity">
    <text evidence="3 12">Belongs to the complex I subunit 1 family.</text>
</comment>
<keyword evidence="12" id="KW-0520">NAD</keyword>
<evidence type="ECO:0000256" key="14">
    <source>
        <dbReference type="SAM" id="Phobius"/>
    </source>
</evidence>
<keyword evidence="11 14" id="KW-0472">Membrane</keyword>
<evidence type="ECO:0000256" key="10">
    <source>
        <dbReference type="ARBA" id="ARBA00023128"/>
    </source>
</evidence>
<dbReference type="HAMAP" id="MF_01350">
    <property type="entry name" value="NDH1_NuoH"/>
    <property type="match status" value="1"/>
</dbReference>
<keyword evidence="10 13" id="KW-0496">Mitochondrion</keyword>
<evidence type="ECO:0000256" key="6">
    <source>
        <dbReference type="ARBA" id="ARBA00022692"/>
    </source>
</evidence>
<feature type="transmembrane region" description="Helical" evidence="14">
    <location>
        <begin position="257"/>
        <end position="273"/>
    </location>
</feature>
<evidence type="ECO:0000256" key="13">
    <source>
        <dbReference type="RuleBase" id="RU000473"/>
    </source>
</evidence>
<evidence type="ECO:0000256" key="4">
    <source>
        <dbReference type="ARBA" id="ARBA00021009"/>
    </source>
</evidence>
<evidence type="ECO:0000256" key="9">
    <source>
        <dbReference type="ARBA" id="ARBA00023075"/>
    </source>
</evidence>
<comment type="function">
    <text evidence="1">Core subunit of the mitochondrial membrane respiratory chain NADH dehydrogenase (Complex I) that is believed to belong to the minimal assembly required for catalysis. Complex I functions in the transfer of electrons from NADH to the respiratory chain. The immediate electron acceptor for the enzyme is believed to be ubiquinone.</text>
</comment>
<evidence type="ECO:0000256" key="11">
    <source>
        <dbReference type="ARBA" id="ARBA00023136"/>
    </source>
</evidence>
<dbReference type="PANTHER" id="PTHR11432">
    <property type="entry name" value="NADH DEHYDROGENASE SUBUNIT 1"/>
    <property type="match status" value="1"/>
</dbReference>
<feature type="transmembrane region" description="Helical" evidence="14">
    <location>
        <begin position="293"/>
        <end position="315"/>
    </location>
</feature>
<feature type="transmembrane region" description="Helical" evidence="14">
    <location>
        <begin position="78"/>
        <end position="100"/>
    </location>
</feature>
<keyword evidence="7" id="KW-0999">Mitochondrion inner membrane</keyword>
<evidence type="ECO:0000256" key="12">
    <source>
        <dbReference type="RuleBase" id="RU000471"/>
    </source>
</evidence>
<evidence type="ECO:0000256" key="3">
    <source>
        <dbReference type="ARBA" id="ARBA00010535"/>
    </source>
</evidence>
<dbReference type="GO" id="GO:0009060">
    <property type="term" value="P:aerobic respiration"/>
    <property type="evidence" value="ECO:0007669"/>
    <property type="project" value="TreeGrafter"/>
</dbReference>
<evidence type="ECO:0000313" key="15">
    <source>
        <dbReference type="EMBL" id="AMN09067.1"/>
    </source>
</evidence>
<comment type="subcellular location">
    <subcellularLocation>
        <location evidence="2 12">Mitochondrion inner membrane</location>
        <topology evidence="2 12">Multi-pass membrane protein</topology>
    </subcellularLocation>
</comment>
<gene>
    <name evidence="15" type="primary">ND1</name>
</gene>
<accession>A0A192U6H0</accession>
<dbReference type="GO" id="GO:0005743">
    <property type="term" value="C:mitochondrial inner membrane"/>
    <property type="evidence" value="ECO:0007669"/>
    <property type="project" value="UniProtKB-SubCell"/>
</dbReference>
<feature type="transmembrane region" description="Helical" evidence="14">
    <location>
        <begin position="107"/>
        <end position="127"/>
    </location>
</feature>
<keyword evidence="8 14" id="KW-1133">Transmembrane helix</keyword>
<dbReference type="PROSITE" id="PS00668">
    <property type="entry name" value="COMPLEX1_ND1_2"/>
    <property type="match status" value="1"/>
</dbReference>
<feature type="transmembrane region" description="Helical" evidence="14">
    <location>
        <begin position="178"/>
        <end position="198"/>
    </location>
</feature>
<keyword evidence="6 12" id="KW-0812">Transmembrane</keyword>
<dbReference type="Pfam" id="PF00146">
    <property type="entry name" value="NADHdh"/>
    <property type="match status" value="1"/>
</dbReference>
<geneLocation type="mitochondrion" evidence="15"/>
<dbReference type="PANTHER" id="PTHR11432:SF3">
    <property type="entry name" value="NADH-UBIQUINONE OXIDOREDUCTASE CHAIN 1"/>
    <property type="match status" value="1"/>
</dbReference>
<dbReference type="GO" id="GO:0003954">
    <property type="term" value="F:NADH dehydrogenase activity"/>
    <property type="evidence" value="ECO:0007669"/>
    <property type="project" value="TreeGrafter"/>
</dbReference>
<feature type="transmembrane region" description="Helical" evidence="14">
    <location>
        <begin position="147"/>
        <end position="166"/>
    </location>
</feature>
<dbReference type="InterPro" id="IPR018086">
    <property type="entry name" value="NADH_UbQ_OxRdtase_su1_CS"/>
</dbReference>
<name>A0A192U6H0_9DIPT</name>
<dbReference type="EMBL" id="KT970064">
    <property type="protein sequence ID" value="AMN09067.1"/>
    <property type="molecule type" value="Genomic_DNA"/>
</dbReference>
<feature type="transmembrane region" description="Helical" evidence="14">
    <location>
        <begin position="227"/>
        <end position="250"/>
    </location>
</feature>
<dbReference type="AlphaFoldDB" id="A0A192U6H0"/>
<keyword evidence="9 13" id="KW-0830">Ubiquinone</keyword>
<protein>
    <recommendedName>
        <fullName evidence="4 13">NADH-ubiquinone oxidoreductase chain 1</fullName>
        <ecNumber evidence="13">7.1.1.2</ecNumber>
    </recommendedName>
</protein>
<dbReference type="GeneID" id="28254397"/>
<dbReference type="RefSeq" id="YP_009261952.1">
    <property type="nucleotide sequence ID" value="NC_030519.1"/>
</dbReference>
<dbReference type="EC" id="7.1.1.2" evidence="13"/>